<sequence>MGHGFEQSEVEFFLDMAANECQRWLEVIISNFNSFFGLINLNERCSAVLWLGIISWPLQCYVAIQFFSMGAYSFII</sequence>
<protein>
    <submittedName>
        <fullName evidence="3">PH domain-containing protein</fullName>
    </submittedName>
</protein>
<feature type="transmembrane region" description="Helical" evidence="1">
    <location>
        <begin position="47"/>
        <end position="75"/>
    </location>
</feature>
<evidence type="ECO:0000313" key="2">
    <source>
        <dbReference type="Proteomes" id="UP000036681"/>
    </source>
</evidence>
<accession>A0A0M3IV28</accession>
<keyword evidence="1" id="KW-0812">Transmembrane</keyword>
<dbReference type="AlphaFoldDB" id="A0A0M3IV28"/>
<proteinExistence type="predicted"/>
<reference evidence="3" key="1">
    <citation type="submission" date="2017-02" db="UniProtKB">
        <authorList>
            <consortium name="WormBaseParasite"/>
        </authorList>
    </citation>
    <scope>IDENTIFICATION</scope>
</reference>
<name>A0A0M3IV28_ASCLU</name>
<keyword evidence="1" id="KW-0472">Membrane</keyword>
<keyword evidence="1" id="KW-1133">Transmembrane helix</keyword>
<keyword evidence="2" id="KW-1185">Reference proteome</keyword>
<evidence type="ECO:0000313" key="3">
    <source>
        <dbReference type="WBParaSite" id="ALUE_0002260601-mRNA-1"/>
    </source>
</evidence>
<organism evidence="2 3">
    <name type="scientific">Ascaris lumbricoides</name>
    <name type="common">Giant roundworm</name>
    <dbReference type="NCBI Taxonomy" id="6252"/>
    <lineage>
        <taxon>Eukaryota</taxon>
        <taxon>Metazoa</taxon>
        <taxon>Ecdysozoa</taxon>
        <taxon>Nematoda</taxon>
        <taxon>Chromadorea</taxon>
        <taxon>Rhabditida</taxon>
        <taxon>Spirurina</taxon>
        <taxon>Ascaridomorpha</taxon>
        <taxon>Ascaridoidea</taxon>
        <taxon>Ascarididae</taxon>
        <taxon>Ascaris</taxon>
    </lineage>
</organism>
<evidence type="ECO:0000256" key="1">
    <source>
        <dbReference type="SAM" id="Phobius"/>
    </source>
</evidence>
<dbReference type="Proteomes" id="UP000036681">
    <property type="component" value="Unplaced"/>
</dbReference>
<dbReference type="WBParaSite" id="ALUE_0002260601-mRNA-1">
    <property type="protein sequence ID" value="ALUE_0002260601-mRNA-1"/>
    <property type="gene ID" value="ALUE_0002260601"/>
</dbReference>